<comment type="caution">
    <text evidence="2">The sequence shown here is derived from an EMBL/GenBank/DDBJ whole genome shotgun (WGS) entry which is preliminary data.</text>
</comment>
<sequence length="425" mass="46689">MSYPNYQMEDRSHRWSELVPPHTALTFAAIWDPDEGMVTFSGGKLLDSDLADSSTLRDTPRDAYDGQSQVLTIDRFTAPFASTVLLSGGEEGRRTGATVRFARAALDDAQSVVDPYFRGVFRRQQLSQDEMSDDNISLDPINISRGYRTMGHKRQGAVIDWSHLRAVGRHIYSAAVAPFDGRRSSSSDSSVTDEGFFEEVPWTAGTLASAPVMINLNLKSAFSVTTTSTTGYVDVDVPSGPPSGNRRHGDGSVLHSAPSEAWSTLMSLDKGSCPNGPPERGRRLKKPRRGALASVYTPADPVEVLARKEYNHITTYPEPSVMASSPSCYSQESEPFSCPNPGSGVNRLKSMPRIDRKTSQESSTSATLDGNTSSSATLRRQKSMVKVVKERVDRLTKCRKVEDDEKWVCVNVSHRVTQRVCVIEV</sequence>
<gene>
    <name evidence="2" type="ORF">PHLCEN_2v11820</name>
</gene>
<proteinExistence type="predicted"/>
<dbReference type="EMBL" id="MLYV02001196">
    <property type="protein sequence ID" value="PSR72326.1"/>
    <property type="molecule type" value="Genomic_DNA"/>
</dbReference>
<keyword evidence="3" id="KW-1185">Reference proteome</keyword>
<dbReference type="Proteomes" id="UP000186601">
    <property type="component" value="Unassembled WGS sequence"/>
</dbReference>
<evidence type="ECO:0000313" key="2">
    <source>
        <dbReference type="EMBL" id="PSR72326.1"/>
    </source>
</evidence>
<evidence type="ECO:0000313" key="3">
    <source>
        <dbReference type="Proteomes" id="UP000186601"/>
    </source>
</evidence>
<dbReference type="AlphaFoldDB" id="A0A2R6NIY1"/>
<name>A0A2R6NIY1_9APHY</name>
<accession>A0A2R6NIY1</accession>
<feature type="region of interest" description="Disordered" evidence="1">
    <location>
        <begin position="321"/>
        <end position="382"/>
    </location>
</feature>
<organism evidence="2 3">
    <name type="scientific">Hermanssonia centrifuga</name>
    <dbReference type="NCBI Taxonomy" id="98765"/>
    <lineage>
        <taxon>Eukaryota</taxon>
        <taxon>Fungi</taxon>
        <taxon>Dikarya</taxon>
        <taxon>Basidiomycota</taxon>
        <taxon>Agaricomycotina</taxon>
        <taxon>Agaricomycetes</taxon>
        <taxon>Polyporales</taxon>
        <taxon>Meruliaceae</taxon>
        <taxon>Hermanssonia</taxon>
    </lineage>
</organism>
<evidence type="ECO:0000256" key="1">
    <source>
        <dbReference type="SAM" id="MobiDB-lite"/>
    </source>
</evidence>
<reference evidence="2 3" key="1">
    <citation type="submission" date="2018-02" db="EMBL/GenBank/DDBJ databases">
        <title>Genome sequence of the basidiomycete white-rot fungus Phlebia centrifuga.</title>
        <authorList>
            <person name="Granchi Z."/>
            <person name="Peng M."/>
            <person name="de Vries R.P."/>
            <person name="Hilden K."/>
            <person name="Makela M.R."/>
            <person name="Grigoriev I."/>
            <person name="Riley R."/>
        </authorList>
    </citation>
    <scope>NUCLEOTIDE SEQUENCE [LARGE SCALE GENOMIC DNA]</scope>
    <source>
        <strain evidence="2 3">FBCC195</strain>
    </source>
</reference>
<protein>
    <submittedName>
        <fullName evidence="2">Uncharacterized protein</fullName>
    </submittedName>
</protein>
<feature type="compositionally biased region" description="Polar residues" evidence="1">
    <location>
        <begin position="360"/>
        <end position="378"/>
    </location>
</feature>
<feature type="region of interest" description="Disordered" evidence="1">
    <location>
        <begin position="233"/>
        <end position="253"/>
    </location>
</feature>
<feature type="compositionally biased region" description="Polar residues" evidence="1">
    <location>
        <begin position="322"/>
        <end position="334"/>
    </location>
</feature>
<feature type="region of interest" description="Disordered" evidence="1">
    <location>
        <begin position="269"/>
        <end position="291"/>
    </location>
</feature>
<dbReference type="OrthoDB" id="3226552at2759"/>